<protein>
    <submittedName>
        <fullName evidence="2">Uncharacterized protein</fullName>
    </submittedName>
</protein>
<proteinExistence type="predicted"/>
<evidence type="ECO:0000313" key="3">
    <source>
        <dbReference type="Proteomes" id="UP000318821"/>
    </source>
</evidence>
<dbReference type="VEuPathDB" id="TriTrypDB:LDHU3_34.4940"/>
<dbReference type="InterPro" id="IPR046341">
    <property type="entry name" value="SET_dom_sf"/>
</dbReference>
<feature type="region of interest" description="Disordered" evidence="1">
    <location>
        <begin position="179"/>
        <end position="210"/>
    </location>
</feature>
<organism evidence="2 3">
    <name type="scientific">Leishmania donovani</name>
    <dbReference type="NCBI Taxonomy" id="5661"/>
    <lineage>
        <taxon>Eukaryota</taxon>
        <taxon>Discoba</taxon>
        <taxon>Euglenozoa</taxon>
        <taxon>Kinetoplastea</taxon>
        <taxon>Metakinetoplastina</taxon>
        <taxon>Trypanosomatida</taxon>
        <taxon>Trypanosomatidae</taxon>
        <taxon>Leishmaniinae</taxon>
        <taxon>Leishmania</taxon>
    </lineage>
</organism>
<feature type="compositionally biased region" description="Basic and acidic residues" evidence="1">
    <location>
        <begin position="201"/>
        <end position="210"/>
    </location>
</feature>
<name>A0A504XEQ5_LEIDO</name>
<dbReference type="VEuPathDB" id="TriTrypDB:LDHU3_34.5030"/>
<evidence type="ECO:0000256" key="1">
    <source>
        <dbReference type="SAM" id="MobiDB-lite"/>
    </source>
</evidence>
<dbReference type="EMBL" id="RHLD01000015">
    <property type="protein sequence ID" value="TPP46804.1"/>
    <property type="molecule type" value="Genomic_DNA"/>
</dbReference>
<reference evidence="3" key="1">
    <citation type="submission" date="2019-02" db="EMBL/GenBank/DDBJ databases">
        <title>FDA dAtabase for Regulatory Grade micrObial Sequences (FDA-ARGOS): Supporting development and validation of Infectious Disease Dx tests.</title>
        <authorList>
            <person name="Duncan R."/>
            <person name="Fisher C."/>
            <person name="Tallon L."/>
            <person name="Sadzewicz L."/>
            <person name="Sengamalay N."/>
            <person name="Ott S."/>
            <person name="Godinez A."/>
            <person name="Nagaraj S."/>
            <person name="Vavikolanu K."/>
            <person name="Vyas G."/>
            <person name="Nadendla S."/>
            <person name="Aluvathingal J."/>
            <person name="Sichtig H."/>
        </authorList>
    </citation>
    <scope>NUCLEOTIDE SEQUENCE [LARGE SCALE GENOMIC DNA]</scope>
    <source>
        <strain evidence="3">FDAARGOS_360</strain>
    </source>
</reference>
<dbReference type="AlphaFoldDB" id="A0A504XEQ5"/>
<dbReference type="Proteomes" id="UP000318821">
    <property type="component" value="Unassembled WGS sequence"/>
</dbReference>
<sequence length="656" mass="71877">MIRFAPADYDVVPGRACAVCGLQGIYNVTPTYLSTTDPVAQAALSRIPSDVARSAHVIGVNAGSHHPMRGTKGRPGLTETILHGWAQCLMCMTCAGDDDDAPTRHGADGATETSPRVTLALDCVMCDWGTAPRGDPDSAARGGKAGSSMPQGDRYLCAREQANMLVKMYLETSAHHLEDTPELQQSGSRPYRSPALTTHMEQPRSPHSHVEGRRITFSPGMYAGHPPLSSPYRVTRGTDTPATAVEQALDAARCNCSRPALDDQDVGTPAVYCVSDAAASLTMADDWIRGLSRQRHKAMCEAGAVFPQYAMDLSVRADTHSFYQLMMWCHDHHVFLHPTVEMTRHRSAFREHVFRVKEDVDAFTPLLAIPEDLIIGFKDANTESSDPSASTDDRNNLYDAKREAEFHKLNTGENSDADICQFFFASLGMIVSDLITAKSSPLTDPRHLFAKLLSKVPTLQNAPYFDEEVVFDSNETCLADVLLQMIRNYISGGPLVNKVPLHELRWAVSVSLSHSTPLSIGAVRSIGIVPVVHLFPHGGTATNAYVVARTSREKSAEKMATFFREKFGYDFQGQANGKWIYVVPERPLKAGEAINLQAMAPVCEKDSEAEQMWRLSCGTVPESYMLSAQASARQEAATRFIVEQGEALWKASKRSL</sequence>
<evidence type="ECO:0000313" key="2">
    <source>
        <dbReference type="EMBL" id="TPP46804.1"/>
    </source>
</evidence>
<dbReference type="SUPFAM" id="SSF82199">
    <property type="entry name" value="SET domain"/>
    <property type="match status" value="1"/>
</dbReference>
<dbReference type="VEuPathDB" id="TriTrypDB:LdCL_340037200"/>
<accession>A0A504XEQ5</accession>
<dbReference type="VEuPathDB" id="TriTrypDB:LdBPK_342910.1"/>
<dbReference type="VEuPathDB" id="TriTrypDB:LdCL_340037900"/>
<comment type="caution">
    <text evidence="2">The sequence shown here is derived from an EMBL/GenBank/DDBJ whole genome shotgun (WGS) entry which is preliminary data.</text>
</comment>
<feature type="region of interest" description="Disordered" evidence="1">
    <location>
        <begin position="132"/>
        <end position="152"/>
    </location>
</feature>
<gene>
    <name evidence="2" type="ORF">CGC20_21020</name>
</gene>